<feature type="domain" description="FHA" evidence="10">
    <location>
        <begin position="28"/>
        <end position="78"/>
    </location>
</feature>
<dbReference type="InterPro" id="IPR008984">
    <property type="entry name" value="SMAD_FHA_dom_sf"/>
</dbReference>
<dbReference type="SMART" id="SM00343">
    <property type="entry name" value="ZnF_C2HC"/>
    <property type="match status" value="1"/>
</dbReference>
<keyword evidence="7" id="KW-0862">Zinc</keyword>
<dbReference type="PROSITE" id="PS50006">
    <property type="entry name" value="FHA_DOMAIN"/>
    <property type="match status" value="1"/>
</dbReference>
<dbReference type="InterPro" id="IPR013083">
    <property type="entry name" value="Znf_RING/FYVE/PHD"/>
</dbReference>
<dbReference type="InterPro" id="IPR001878">
    <property type="entry name" value="Znf_CCHC"/>
</dbReference>
<protein>
    <recommendedName>
        <fullName evidence="2">E3 ubiquitin-protein ligase CHFR</fullName>
    </recommendedName>
</protein>
<evidence type="ECO:0000313" key="13">
    <source>
        <dbReference type="Proteomes" id="UP000694888"/>
    </source>
</evidence>
<dbReference type="InterPro" id="IPR017907">
    <property type="entry name" value="Znf_RING_CS"/>
</dbReference>
<evidence type="ECO:0000256" key="4">
    <source>
        <dbReference type="ARBA" id="ARBA00022723"/>
    </source>
</evidence>
<dbReference type="PROSITE" id="PS00518">
    <property type="entry name" value="ZF_RING_1"/>
    <property type="match status" value="1"/>
</dbReference>
<evidence type="ECO:0000256" key="7">
    <source>
        <dbReference type="ARBA" id="ARBA00022833"/>
    </source>
</evidence>
<dbReference type="Proteomes" id="UP000694888">
    <property type="component" value="Unplaced"/>
</dbReference>
<feature type="domain" description="CCHC-type" evidence="12">
    <location>
        <begin position="748"/>
        <end position="764"/>
    </location>
</feature>
<organism evidence="13 14">
    <name type="scientific">Aplysia californica</name>
    <name type="common">California sea hare</name>
    <dbReference type="NCBI Taxonomy" id="6500"/>
    <lineage>
        <taxon>Eukaryota</taxon>
        <taxon>Metazoa</taxon>
        <taxon>Spiralia</taxon>
        <taxon>Lophotrochozoa</taxon>
        <taxon>Mollusca</taxon>
        <taxon>Gastropoda</taxon>
        <taxon>Heterobranchia</taxon>
        <taxon>Euthyneura</taxon>
        <taxon>Tectipleura</taxon>
        <taxon>Aplysiida</taxon>
        <taxon>Aplysioidea</taxon>
        <taxon>Aplysiidae</taxon>
        <taxon>Aplysia</taxon>
    </lineage>
</organism>
<feature type="compositionally biased region" description="Basic and acidic residues" evidence="9">
    <location>
        <begin position="161"/>
        <end position="176"/>
    </location>
</feature>
<evidence type="ECO:0000256" key="1">
    <source>
        <dbReference type="ARBA" id="ARBA00005797"/>
    </source>
</evidence>
<dbReference type="SMART" id="SM00184">
    <property type="entry name" value="RING"/>
    <property type="match status" value="1"/>
</dbReference>
<feature type="region of interest" description="Disordered" evidence="9">
    <location>
        <begin position="121"/>
        <end position="186"/>
    </location>
</feature>
<keyword evidence="3" id="KW-0808">Transferase</keyword>
<evidence type="ECO:0000259" key="10">
    <source>
        <dbReference type="PROSITE" id="PS50006"/>
    </source>
</evidence>
<dbReference type="CDD" id="cd22663">
    <property type="entry name" value="FHA_RNF8"/>
    <property type="match status" value="1"/>
</dbReference>
<keyword evidence="6" id="KW-0833">Ubl conjugation pathway</keyword>
<keyword evidence="4" id="KW-0479">Metal-binding</keyword>
<gene>
    <name evidence="14" type="primary">LOC101851525</name>
</gene>
<dbReference type="PROSITE" id="PS50158">
    <property type="entry name" value="ZF_CCHC"/>
    <property type="match status" value="1"/>
</dbReference>
<evidence type="ECO:0000256" key="2">
    <source>
        <dbReference type="ARBA" id="ARBA00017908"/>
    </source>
</evidence>
<feature type="region of interest" description="Disordered" evidence="9">
    <location>
        <begin position="678"/>
        <end position="709"/>
    </location>
</feature>
<feature type="compositionally biased region" description="Low complexity" evidence="9">
    <location>
        <begin position="635"/>
        <end position="657"/>
    </location>
</feature>
<dbReference type="SUPFAM" id="SSF57850">
    <property type="entry name" value="RING/U-box"/>
    <property type="match status" value="1"/>
</dbReference>
<dbReference type="GeneID" id="101851525"/>
<dbReference type="SUPFAM" id="SSF49879">
    <property type="entry name" value="SMAD/FHA domain"/>
    <property type="match status" value="1"/>
</dbReference>
<sequence>MTEIVPCLLRIGDNVKKYKLFKLNREQVTIGRSGEVTYAILSNMISRCHAMVKQQEDSSWTITDNKSLNGIYINGRRLAPMQPHLLHDGDMVQFGIPVSPDAPAEFIYKFYSSLKVRTEKKAKKQKCDPDVDSQRATLSASESFERDEEREKKRKSALLKPPDEAKQDSANKELRQQMEVSQQEQAAKEAEYQAKLAEMERLLMEKEKKQEEVQQQLEQERKEKENQAKEVEELRMKEAAILMEMEDKQKQLEKEKEELRLKMQAELESNLREREAALLGQLAVQKEVLLNEKKQVEESLQKEVEKAIEEKNKELEEQLMEQKQKLEKVLEKKEMEQKLLESQLNETKEESETAKLQALKAREEVLCNFVDLMEMELQCSICNELYIKATSLNCSHSFCKLCINQWLKVKKECPNCRQAVTSQMQSITLDSYIDKMVEQLNDELKQRRKELVAQRKVEQDKFDGLAAGPSAPLANPAVAVAAFVPAPPRGRGRGSRARGRATTRSQRGRRITGAAAAVVERLQALQGQRPGAVVTTTATVTATGTERLQALLAQRPGAATTATATATGAERLQALQAQRTGAATMATGAERLQSILAQRLGATMATATATTATAAVVTSATALASVTTATASLSGVASTTTASTASSSTAAASTSGGPDIIEVSDEDLAGLGRTAVGFQTSEPIDVDSDDSNNSHDSDDSNNSNDSEYYRLRMRARGRYRRGYSSSDEYGDSDSVEGAPDAYYGGYGRCHNCGARGHWANGCPQ</sequence>
<evidence type="ECO:0000256" key="8">
    <source>
        <dbReference type="PROSITE-ProRule" id="PRU00047"/>
    </source>
</evidence>
<feature type="compositionally biased region" description="Basic residues" evidence="9">
    <location>
        <begin position="490"/>
        <end position="510"/>
    </location>
</feature>
<feature type="region of interest" description="Disordered" evidence="9">
    <location>
        <begin position="485"/>
        <end position="510"/>
    </location>
</feature>
<dbReference type="InterPro" id="IPR036875">
    <property type="entry name" value="Znf_CCHC_sf"/>
</dbReference>
<feature type="domain" description="RING-type" evidence="11">
    <location>
        <begin position="379"/>
        <end position="417"/>
    </location>
</feature>
<comment type="similarity">
    <text evidence="1">Belongs to the CHFR family.</text>
</comment>
<dbReference type="RefSeq" id="XP_005106949.1">
    <property type="nucleotide sequence ID" value="XM_005106892.3"/>
</dbReference>
<dbReference type="PANTHER" id="PTHR15067">
    <property type="entry name" value="E3 UBIQUITIN-PROTEIN LIGASE RNF8"/>
    <property type="match status" value="1"/>
</dbReference>
<dbReference type="PANTHER" id="PTHR15067:SF4">
    <property type="entry name" value="E3 UBIQUITIN-PROTEIN LIGASE RNF8"/>
    <property type="match status" value="1"/>
</dbReference>
<evidence type="ECO:0000313" key="14">
    <source>
        <dbReference type="RefSeq" id="XP_005106949.1"/>
    </source>
</evidence>
<evidence type="ECO:0000259" key="11">
    <source>
        <dbReference type="PROSITE" id="PS50089"/>
    </source>
</evidence>
<evidence type="ECO:0000256" key="3">
    <source>
        <dbReference type="ARBA" id="ARBA00022679"/>
    </source>
</evidence>
<feature type="region of interest" description="Disordered" evidence="9">
    <location>
        <begin position="635"/>
        <end position="662"/>
    </location>
</feature>
<evidence type="ECO:0000256" key="9">
    <source>
        <dbReference type="SAM" id="MobiDB-lite"/>
    </source>
</evidence>
<keyword evidence="13" id="KW-1185">Reference proteome</keyword>
<dbReference type="Pfam" id="PF13923">
    <property type="entry name" value="zf-C3HC4_2"/>
    <property type="match status" value="1"/>
</dbReference>
<dbReference type="Gene3D" id="2.60.200.20">
    <property type="match status" value="1"/>
</dbReference>
<evidence type="ECO:0000256" key="6">
    <source>
        <dbReference type="ARBA" id="ARBA00022786"/>
    </source>
</evidence>
<dbReference type="InterPro" id="IPR001841">
    <property type="entry name" value="Znf_RING"/>
</dbReference>
<dbReference type="InterPro" id="IPR000253">
    <property type="entry name" value="FHA_dom"/>
</dbReference>
<dbReference type="Gene3D" id="3.30.40.10">
    <property type="entry name" value="Zinc/RING finger domain, C3HC4 (zinc finger)"/>
    <property type="match status" value="1"/>
</dbReference>
<proteinExistence type="inferred from homology"/>
<evidence type="ECO:0000259" key="12">
    <source>
        <dbReference type="PROSITE" id="PS50158"/>
    </source>
</evidence>
<dbReference type="SUPFAM" id="SSF57756">
    <property type="entry name" value="Retrovirus zinc finger-like domains"/>
    <property type="match status" value="1"/>
</dbReference>
<accession>A0ABM0K244</accession>
<dbReference type="CDD" id="cd16535">
    <property type="entry name" value="RING-HC_RNF8"/>
    <property type="match status" value="1"/>
</dbReference>
<name>A0ABM0K244_APLCA</name>
<keyword evidence="5 8" id="KW-0863">Zinc-finger</keyword>
<evidence type="ECO:0000256" key="5">
    <source>
        <dbReference type="ARBA" id="ARBA00022771"/>
    </source>
</evidence>
<dbReference type="SMART" id="SM00240">
    <property type="entry name" value="FHA"/>
    <property type="match status" value="1"/>
</dbReference>
<reference evidence="14" key="1">
    <citation type="submission" date="2025-08" db="UniProtKB">
        <authorList>
            <consortium name="RefSeq"/>
        </authorList>
    </citation>
    <scope>IDENTIFICATION</scope>
</reference>
<dbReference type="PROSITE" id="PS50089">
    <property type="entry name" value="ZF_RING_2"/>
    <property type="match status" value="1"/>
</dbReference>
<dbReference type="Pfam" id="PF00498">
    <property type="entry name" value="FHA"/>
    <property type="match status" value="1"/>
</dbReference>